<keyword evidence="3" id="KW-1185">Reference proteome</keyword>
<dbReference type="AlphaFoldDB" id="U5VZ09"/>
<proteinExistence type="predicted"/>
<dbReference type="InterPro" id="IPR011944">
    <property type="entry name" value="Steroid_delta5-4_isomerase"/>
</dbReference>
<dbReference type="OrthoDB" id="129755at2"/>
<dbReference type="Gene3D" id="3.10.450.50">
    <property type="match status" value="1"/>
</dbReference>
<dbReference type="eggNOG" id="COG3631">
    <property type="taxonomic scope" value="Bacteria"/>
</dbReference>
<reference evidence="2 3" key="1">
    <citation type="journal article" date="2014" name="J. Biotechnol.">
        <title>Complete genome sequence of the actinobacterium Actinoplanes friuliensis HAG 010964, producer of the lipopeptide antibiotic friulimycin.</title>
        <authorList>
            <person name="Ruckert C."/>
            <person name="Szczepanowski R."/>
            <person name="Albersmeier A."/>
            <person name="Goesmann A."/>
            <person name="Fischer N."/>
            <person name="Steinkamper A."/>
            <person name="Puhler A."/>
            <person name="Biener R."/>
            <person name="Schwartz D."/>
            <person name="Kalinowski J."/>
        </authorList>
    </citation>
    <scope>NUCLEOTIDE SEQUENCE [LARGE SCALE GENOMIC DNA]</scope>
    <source>
        <strain evidence="2 3">DSM 7358</strain>
    </source>
</reference>
<gene>
    <name evidence="2" type="ORF">AFR_19680</name>
</gene>
<name>U5VZ09_9ACTN</name>
<dbReference type="Pfam" id="PF13474">
    <property type="entry name" value="SnoaL_3"/>
    <property type="match status" value="1"/>
</dbReference>
<sequence length="120" mass="13551">MDFTAAVNLHLTTIGKRDLDGYLSTVHDEVSLIMPNGKLLSGREEVAAFHRGWFDDPDWSWELDLQRSTTAGDTGVAIFAVDYHDLDGNGQPYELSYLLTLVFVRNGDTWLLLHDQNTPR</sequence>
<feature type="domain" description="SnoaL-like" evidence="1">
    <location>
        <begin position="7"/>
        <end position="115"/>
    </location>
</feature>
<dbReference type="STRING" id="1246995.AFR_19680"/>
<protein>
    <recommendedName>
        <fullName evidence="1">SnoaL-like domain-containing protein</fullName>
    </recommendedName>
</protein>
<dbReference type="InterPro" id="IPR037401">
    <property type="entry name" value="SnoaL-like"/>
</dbReference>
<dbReference type="RefSeq" id="WP_023362580.1">
    <property type="nucleotide sequence ID" value="NC_022657.1"/>
</dbReference>
<accession>U5VZ09</accession>
<dbReference type="InterPro" id="IPR032710">
    <property type="entry name" value="NTF2-like_dom_sf"/>
</dbReference>
<organism evidence="2 3">
    <name type="scientific">Actinoplanes friuliensis DSM 7358</name>
    <dbReference type="NCBI Taxonomy" id="1246995"/>
    <lineage>
        <taxon>Bacteria</taxon>
        <taxon>Bacillati</taxon>
        <taxon>Actinomycetota</taxon>
        <taxon>Actinomycetes</taxon>
        <taxon>Micromonosporales</taxon>
        <taxon>Micromonosporaceae</taxon>
        <taxon>Actinoplanes</taxon>
    </lineage>
</organism>
<dbReference type="PATRIC" id="fig|1246995.3.peg.3994"/>
<dbReference type="EMBL" id="CP006272">
    <property type="protein sequence ID" value="AGZ42208.1"/>
    <property type="molecule type" value="Genomic_DNA"/>
</dbReference>
<dbReference type="HOGENOM" id="CLU_142884_0_0_11"/>
<dbReference type="KEGG" id="afs:AFR_19680"/>
<dbReference type="Proteomes" id="UP000017746">
    <property type="component" value="Chromosome"/>
</dbReference>
<dbReference type="NCBIfam" id="TIGR02246">
    <property type="entry name" value="SgcJ/EcaC family oxidoreductase"/>
    <property type="match status" value="1"/>
</dbReference>
<evidence type="ECO:0000313" key="3">
    <source>
        <dbReference type="Proteomes" id="UP000017746"/>
    </source>
</evidence>
<dbReference type="SUPFAM" id="SSF54427">
    <property type="entry name" value="NTF2-like"/>
    <property type="match status" value="1"/>
</dbReference>
<evidence type="ECO:0000259" key="1">
    <source>
        <dbReference type="Pfam" id="PF13474"/>
    </source>
</evidence>
<evidence type="ECO:0000313" key="2">
    <source>
        <dbReference type="EMBL" id="AGZ42208.1"/>
    </source>
</evidence>